<feature type="domain" description="Response regulatory" evidence="3">
    <location>
        <begin position="4"/>
        <end position="117"/>
    </location>
</feature>
<protein>
    <submittedName>
        <fullName evidence="4">Response regulator</fullName>
    </submittedName>
</protein>
<dbReference type="InterPro" id="IPR011006">
    <property type="entry name" value="CheY-like_superfamily"/>
</dbReference>
<dbReference type="Proteomes" id="UP000516786">
    <property type="component" value="Chromosome"/>
</dbReference>
<evidence type="ECO:0000256" key="2">
    <source>
        <dbReference type="PROSITE-ProRule" id="PRU00169"/>
    </source>
</evidence>
<gene>
    <name evidence="4" type="ORF">ID616_17445</name>
</gene>
<dbReference type="EMBL" id="CP061723">
    <property type="protein sequence ID" value="QOC95892.1"/>
    <property type="molecule type" value="Genomic_DNA"/>
</dbReference>
<accession>A0ABD7B6D1</accession>
<dbReference type="PANTHER" id="PTHR44591">
    <property type="entry name" value="STRESS RESPONSE REGULATOR PROTEIN 1"/>
    <property type="match status" value="1"/>
</dbReference>
<dbReference type="Gene3D" id="3.40.50.2300">
    <property type="match status" value="1"/>
</dbReference>
<organism evidence="4 5">
    <name type="scientific">Pseudomonas putida</name>
    <name type="common">Arthrobacter siderocapsulatus</name>
    <dbReference type="NCBI Taxonomy" id="303"/>
    <lineage>
        <taxon>Bacteria</taxon>
        <taxon>Pseudomonadati</taxon>
        <taxon>Pseudomonadota</taxon>
        <taxon>Gammaproteobacteria</taxon>
        <taxon>Pseudomonadales</taxon>
        <taxon>Pseudomonadaceae</taxon>
        <taxon>Pseudomonas</taxon>
    </lineage>
</organism>
<dbReference type="Pfam" id="PF00072">
    <property type="entry name" value="Response_reg"/>
    <property type="match status" value="1"/>
</dbReference>
<dbReference type="InterPro" id="IPR001789">
    <property type="entry name" value="Sig_transdc_resp-reg_receiver"/>
</dbReference>
<dbReference type="AlphaFoldDB" id="A0ABD7B6D1"/>
<keyword evidence="1 2" id="KW-0597">Phosphoprotein</keyword>
<dbReference type="RefSeq" id="WP_191086693.1">
    <property type="nucleotide sequence ID" value="NZ_CP061723.1"/>
</dbReference>
<evidence type="ECO:0000313" key="5">
    <source>
        <dbReference type="Proteomes" id="UP000516786"/>
    </source>
</evidence>
<dbReference type="InterPro" id="IPR050595">
    <property type="entry name" value="Bact_response_regulator"/>
</dbReference>
<dbReference type="SUPFAM" id="SSF52172">
    <property type="entry name" value="CheY-like"/>
    <property type="match status" value="1"/>
</dbReference>
<proteinExistence type="predicted"/>
<feature type="modified residue" description="4-aspartylphosphate" evidence="2">
    <location>
        <position position="54"/>
    </location>
</feature>
<name>A0ABD7B6D1_PSEPU</name>
<evidence type="ECO:0000256" key="1">
    <source>
        <dbReference type="ARBA" id="ARBA00022553"/>
    </source>
</evidence>
<reference evidence="4 5" key="1">
    <citation type="submission" date="2020-09" db="EMBL/GenBank/DDBJ databases">
        <title>Co-existence of a novel multidrug-resistance efflux pump with carbapenem resistance gene blaVIM-2 in one megaplasmid in Pseudomonas putida.</title>
        <authorList>
            <person name="Peng K."/>
            <person name="Li R."/>
        </authorList>
    </citation>
    <scope>NUCLEOTIDE SEQUENCE [LARGE SCALE GENOMIC DNA]</scope>
    <source>
        <strain evidence="4 5">ZXPA-20</strain>
    </source>
</reference>
<sequence length="206" mass="22506">MARSVLVVEDDALIRMLACEALESLDLDVRSCGCVDEAITVLETTARLDLVLTDIQMPGQLDGVDLAHLVIDRWPGTAVIVMSAGQRDAGSRLPGSATFLSKPWTVGQLLTAIEQTLSFKANDLMRGDYRVDKIAQLDEDMAILGQVADELERQISPCPVTRPLVIAWLTEWARQPGAVPDLGRNLPNLPQSLKAAYLSWTHQCEG</sequence>
<dbReference type="PROSITE" id="PS50110">
    <property type="entry name" value="RESPONSE_REGULATORY"/>
    <property type="match status" value="1"/>
</dbReference>
<evidence type="ECO:0000313" key="4">
    <source>
        <dbReference type="EMBL" id="QOC95892.1"/>
    </source>
</evidence>
<dbReference type="PANTHER" id="PTHR44591:SF21">
    <property type="entry name" value="TWO-COMPONENT RESPONSE REGULATOR"/>
    <property type="match status" value="1"/>
</dbReference>
<dbReference type="SMART" id="SM00448">
    <property type="entry name" value="REC"/>
    <property type="match status" value="1"/>
</dbReference>
<evidence type="ECO:0000259" key="3">
    <source>
        <dbReference type="PROSITE" id="PS50110"/>
    </source>
</evidence>